<keyword evidence="3 6" id="KW-0694">RNA-binding</keyword>
<dbReference type="Gene3D" id="1.10.940.10">
    <property type="entry name" value="NusB-like"/>
    <property type="match status" value="1"/>
</dbReference>
<dbReference type="FunFam" id="1.10.940.10:FF:000001">
    <property type="entry name" value="Transcription antitermination factor NusB"/>
    <property type="match status" value="1"/>
</dbReference>
<keyword evidence="9" id="KW-1185">Reference proteome</keyword>
<gene>
    <name evidence="6" type="primary">nusB</name>
    <name evidence="8" type="ORF">BJI67_04785</name>
</gene>
<dbReference type="CDD" id="cd00619">
    <property type="entry name" value="Terminator_NusB"/>
    <property type="match status" value="1"/>
</dbReference>
<evidence type="ECO:0000256" key="5">
    <source>
        <dbReference type="ARBA" id="ARBA00023163"/>
    </source>
</evidence>
<dbReference type="InterPro" id="IPR011605">
    <property type="entry name" value="NusB_fam"/>
</dbReference>
<dbReference type="PANTHER" id="PTHR11078">
    <property type="entry name" value="N UTILIZATION SUBSTANCE PROTEIN B-RELATED"/>
    <property type="match status" value="1"/>
</dbReference>
<dbReference type="GO" id="GO:0031564">
    <property type="term" value="P:transcription antitermination"/>
    <property type="evidence" value="ECO:0007669"/>
    <property type="project" value="UniProtKB-KW"/>
</dbReference>
<reference evidence="8 9" key="1">
    <citation type="submission" date="2016-09" db="EMBL/GenBank/DDBJ databases">
        <title>Acidihalobacter prosperus V6 (DSM14174).</title>
        <authorList>
            <person name="Khaleque H.N."/>
            <person name="Ramsay J.P."/>
            <person name="Murphy R.J.T."/>
            <person name="Kaksonen A.H."/>
            <person name="Boxall N.J."/>
            <person name="Watkin E.L.J."/>
        </authorList>
    </citation>
    <scope>NUCLEOTIDE SEQUENCE [LARGE SCALE GENOMIC DNA]</scope>
    <source>
        <strain evidence="8 9">V6</strain>
    </source>
</reference>
<feature type="domain" description="NusB/RsmB/TIM44" evidence="7">
    <location>
        <begin position="19"/>
        <end position="144"/>
    </location>
</feature>
<keyword evidence="2 6" id="KW-0889">Transcription antitermination</keyword>
<dbReference type="KEGG" id="aaeo:BJI67_04785"/>
<evidence type="ECO:0000256" key="3">
    <source>
        <dbReference type="ARBA" id="ARBA00022884"/>
    </source>
</evidence>
<evidence type="ECO:0000256" key="4">
    <source>
        <dbReference type="ARBA" id="ARBA00023015"/>
    </source>
</evidence>
<comment type="function">
    <text evidence="6">Involved in transcription antitermination. Required for transcription of ribosomal RNA (rRNA) genes. Binds specifically to the boxA antiterminator sequence of the ribosomal RNA (rrn) operons.</text>
</comment>
<name>A0A1D8K682_9GAMM</name>
<dbReference type="GO" id="GO:0006353">
    <property type="term" value="P:DNA-templated transcription termination"/>
    <property type="evidence" value="ECO:0007669"/>
    <property type="project" value="UniProtKB-UniRule"/>
</dbReference>
<comment type="similarity">
    <text evidence="1 6">Belongs to the NusB family.</text>
</comment>
<evidence type="ECO:0000256" key="2">
    <source>
        <dbReference type="ARBA" id="ARBA00022814"/>
    </source>
</evidence>
<dbReference type="InterPro" id="IPR035926">
    <property type="entry name" value="NusB-like_sf"/>
</dbReference>
<dbReference type="Proteomes" id="UP000095342">
    <property type="component" value="Chromosome"/>
</dbReference>
<evidence type="ECO:0000313" key="8">
    <source>
        <dbReference type="EMBL" id="AOV16479.1"/>
    </source>
</evidence>
<dbReference type="EMBL" id="CP017448">
    <property type="protein sequence ID" value="AOV16479.1"/>
    <property type="molecule type" value="Genomic_DNA"/>
</dbReference>
<dbReference type="Pfam" id="PF01029">
    <property type="entry name" value="NusB"/>
    <property type="match status" value="1"/>
</dbReference>
<dbReference type="HAMAP" id="MF_00073">
    <property type="entry name" value="NusB"/>
    <property type="match status" value="1"/>
</dbReference>
<evidence type="ECO:0000256" key="1">
    <source>
        <dbReference type="ARBA" id="ARBA00005952"/>
    </source>
</evidence>
<dbReference type="GO" id="GO:0003723">
    <property type="term" value="F:RNA binding"/>
    <property type="evidence" value="ECO:0007669"/>
    <property type="project" value="UniProtKB-UniRule"/>
</dbReference>
<protein>
    <recommendedName>
        <fullName evidence="6">Transcription antitermination protein NusB</fullName>
    </recommendedName>
    <alternativeName>
        <fullName evidence="6">Antitermination factor NusB</fullName>
    </alternativeName>
</protein>
<sequence>MTEPEAPRKTARQINRARHAARRLAVQALYQWQLTGDHPKDILAQFREERPLGDADMDYFRELLLGVPEHVEAIDTAVEPYLDRPLDRVDPVERAILRLAVYEMMQRLDVPYRVVINEAVDLAKVFGAEQGHRFVNGVLDKAVRQLRSVELGSR</sequence>
<dbReference type="PANTHER" id="PTHR11078:SF3">
    <property type="entry name" value="ANTITERMINATION NUSB DOMAIN-CONTAINING PROTEIN"/>
    <property type="match status" value="1"/>
</dbReference>
<proteinExistence type="inferred from homology"/>
<keyword evidence="5 6" id="KW-0804">Transcription</keyword>
<organism evidence="8 9">
    <name type="scientific">Acidihalobacter aeolianus</name>
    <dbReference type="NCBI Taxonomy" id="2792603"/>
    <lineage>
        <taxon>Bacteria</taxon>
        <taxon>Pseudomonadati</taxon>
        <taxon>Pseudomonadota</taxon>
        <taxon>Gammaproteobacteria</taxon>
        <taxon>Chromatiales</taxon>
        <taxon>Ectothiorhodospiraceae</taxon>
        <taxon>Acidihalobacter</taxon>
    </lineage>
</organism>
<evidence type="ECO:0000256" key="6">
    <source>
        <dbReference type="HAMAP-Rule" id="MF_00073"/>
    </source>
</evidence>
<dbReference type="NCBIfam" id="TIGR01951">
    <property type="entry name" value="nusB"/>
    <property type="match status" value="1"/>
</dbReference>
<dbReference type="RefSeq" id="WP_070072071.1">
    <property type="nucleotide sequence ID" value="NZ_CP017448.1"/>
</dbReference>
<evidence type="ECO:0000313" key="9">
    <source>
        <dbReference type="Proteomes" id="UP000095342"/>
    </source>
</evidence>
<dbReference type="SUPFAM" id="SSF48013">
    <property type="entry name" value="NusB-like"/>
    <property type="match status" value="1"/>
</dbReference>
<keyword evidence="4 6" id="KW-0805">Transcription regulation</keyword>
<dbReference type="GO" id="GO:0005829">
    <property type="term" value="C:cytosol"/>
    <property type="evidence" value="ECO:0007669"/>
    <property type="project" value="TreeGrafter"/>
</dbReference>
<accession>A0A1D8K682</accession>
<evidence type="ECO:0000259" key="7">
    <source>
        <dbReference type="Pfam" id="PF01029"/>
    </source>
</evidence>
<dbReference type="AlphaFoldDB" id="A0A1D8K682"/>
<dbReference type="InterPro" id="IPR006027">
    <property type="entry name" value="NusB_RsmB_TIM44"/>
</dbReference>